<feature type="region of interest" description="Disordered" evidence="1">
    <location>
        <begin position="1"/>
        <end position="21"/>
    </location>
</feature>
<feature type="region of interest" description="Disordered" evidence="1">
    <location>
        <begin position="220"/>
        <end position="245"/>
    </location>
</feature>
<proteinExistence type="predicted"/>
<dbReference type="EMBL" id="CATQJA010002628">
    <property type="protein sequence ID" value="CAJ0574189.1"/>
    <property type="molecule type" value="Genomic_DNA"/>
</dbReference>
<evidence type="ECO:0000256" key="1">
    <source>
        <dbReference type="SAM" id="MobiDB-lite"/>
    </source>
</evidence>
<reference evidence="2" key="1">
    <citation type="submission" date="2023-06" db="EMBL/GenBank/DDBJ databases">
        <authorList>
            <person name="Delattre M."/>
        </authorList>
    </citation>
    <scope>NUCLEOTIDE SEQUENCE</scope>
    <source>
        <strain evidence="2">AF72</strain>
    </source>
</reference>
<comment type="caution">
    <text evidence="2">The sequence shown here is derived from an EMBL/GenBank/DDBJ whole genome shotgun (WGS) entry which is preliminary data.</text>
</comment>
<protein>
    <submittedName>
        <fullName evidence="2">Uncharacterized protein</fullName>
    </submittedName>
</protein>
<dbReference type="AlphaFoldDB" id="A0AA36CRX2"/>
<name>A0AA36CRX2_9BILA</name>
<organism evidence="2 3">
    <name type="scientific">Mesorhabditis spiculigera</name>
    <dbReference type="NCBI Taxonomy" id="96644"/>
    <lineage>
        <taxon>Eukaryota</taxon>
        <taxon>Metazoa</taxon>
        <taxon>Ecdysozoa</taxon>
        <taxon>Nematoda</taxon>
        <taxon>Chromadorea</taxon>
        <taxon>Rhabditida</taxon>
        <taxon>Rhabditina</taxon>
        <taxon>Rhabditomorpha</taxon>
        <taxon>Rhabditoidea</taxon>
        <taxon>Rhabditidae</taxon>
        <taxon>Mesorhabditinae</taxon>
        <taxon>Mesorhabditis</taxon>
    </lineage>
</organism>
<feature type="compositionally biased region" description="Pro residues" evidence="1">
    <location>
        <begin position="224"/>
        <end position="234"/>
    </location>
</feature>
<sequence length="245" mass="27759">MENATKNELAGLRNELGTKEERTRVKRMLNRHNHKFGRETGGQVTLKHLKELETKQRPAGGAKLGTATQRHAHFDKEQMKQSVPVRNMEERAAAMAEGARTTRYGGRQAGMRSKTTILAIDPETLQHKINAAIQPMQRNGRHDVKVSGTYQAWEFRFDPATGEHVKVYVQVKDPVFGVTNGRANHFNAQKTGAMNEIPQQQFYDAYKSIQQPTPLAHCFYPVKPARPPPPARPPKPARRDEQKEH</sequence>
<accession>A0AA36CRX2</accession>
<evidence type="ECO:0000313" key="3">
    <source>
        <dbReference type="Proteomes" id="UP001177023"/>
    </source>
</evidence>
<feature type="non-terminal residue" evidence="2">
    <location>
        <position position="245"/>
    </location>
</feature>
<dbReference type="Proteomes" id="UP001177023">
    <property type="component" value="Unassembled WGS sequence"/>
</dbReference>
<gene>
    <name evidence="2" type="ORF">MSPICULIGERA_LOCUS12529</name>
</gene>
<keyword evidence="3" id="KW-1185">Reference proteome</keyword>
<evidence type="ECO:0000313" key="2">
    <source>
        <dbReference type="EMBL" id="CAJ0574189.1"/>
    </source>
</evidence>